<comment type="cofactor">
    <cofactor evidence="2">
        <name>Zn(2+)</name>
        <dbReference type="ChEBI" id="CHEBI:29105"/>
    </cofactor>
    <text evidence="2">Binds 1 zinc ion per subunit.</text>
</comment>
<keyword evidence="2" id="KW-0479">Metal-binding</keyword>
<dbReference type="AlphaFoldDB" id="A0A2U2XD49"/>
<accession>A0A2U2XD49</accession>
<name>A0A2U2XD49_9FLAO</name>
<protein>
    <recommendedName>
        <fullName evidence="5">Carbonic anhydrase</fullName>
    </recommendedName>
</protein>
<sequence length="181" mass="20842">MHKLLIIKQDMKKTNENKLFLICPDCFLENRIQHNFPGQSYFATALGAVFAPIKFGYAESINGIINRENIKEVYVVNDTSCRFINAIIQGEEGFNTKEEKILNDVFYENSVAILKHENIKDRAMELLQLNLTKQVKELRKTDLIGSKFQAGVLTIEGLIYDRKTLSFEMLHIKDNSHEPSM</sequence>
<dbReference type="GO" id="GO:0008270">
    <property type="term" value="F:zinc ion binding"/>
    <property type="evidence" value="ECO:0007669"/>
    <property type="project" value="InterPro"/>
</dbReference>
<dbReference type="Pfam" id="PF00484">
    <property type="entry name" value="Pro_CA"/>
    <property type="match status" value="1"/>
</dbReference>
<comment type="caution">
    <text evidence="3">The sequence shown here is derived from an EMBL/GenBank/DDBJ whole genome shotgun (WGS) entry which is preliminary data.</text>
</comment>
<evidence type="ECO:0000256" key="1">
    <source>
        <dbReference type="ARBA" id="ARBA00006217"/>
    </source>
</evidence>
<dbReference type="InterPro" id="IPR036874">
    <property type="entry name" value="Carbonic_anhydrase_sf"/>
</dbReference>
<organism evidence="3 4">
    <name type="scientific">Brumimicrobium oceani</name>
    <dbReference type="NCBI Taxonomy" id="2100725"/>
    <lineage>
        <taxon>Bacteria</taxon>
        <taxon>Pseudomonadati</taxon>
        <taxon>Bacteroidota</taxon>
        <taxon>Flavobacteriia</taxon>
        <taxon>Flavobacteriales</taxon>
        <taxon>Crocinitomicaceae</taxon>
        <taxon>Brumimicrobium</taxon>
    </lineage>
</organism>
<evidence type="ECO:0000313" key="4">
    <source>
        <dbReference type="Proteomes" id="UP000245370"/>
    </source>
</evidence>
<dbReference type="Gene3D" id="3.40.1050.10">
    <property type="entry name" value="Carbonic anhydrase"/>
    <property type="match status" value="1"/>
</dbReference>
<dbReference type="EMBL" id="QFRJ01000005">
    <property type="protein sequence ID" value="PWH85680.1"/>
    <property type="molecule type" value="Genomic_DNA"/>
</dbReference>
<reference evidence="3 4" key="2">
    <citation type="submission" date="2018-05" db="EMBL/GenBank/DDBJ databases">
        <authorList>
            <person name="Lanie J.A."/>
            <person name="Ng W.-L."/>
            <person name="Kazmierczak K.M."/>
            <person name="Andrzejewski T.M."/>
            <person name="Davidsen T.M."/>
            <person name="Wayne K.J."/>
            <person name="Tettelin H."/>
            <person name="Glass J.I."/>
            <person name="Rusch D."/>
            <person name="Podicherti R."/>
            <person name="Tsui H.-C.T."/>
            <person name="Winkler M.E."/>
        </authorList>
    </citation>
    <scope>NUCLEOTIDE SEQUENCE [LARGE SCALE GENOMIC DNA]</scope>
    <source>
        <strain evidence="3 4">C305</strain>
    </source>
</reference>
<dbReference type="Proteomes" id="UP000245370">
    <property type="component" value="Unassembled WGS sequence"/>
</dbReference>
<evidence type="ECO:0008006" key="5">
    <source>
        <dbReference type="Google" id="ProtNLM"/>
    </source>
</evidence>
<keyword evidence="2" id="KW-0862">Zinc</keyword>
<comment type="similarity">
    <text evidence="1">Belongs to the beta-class carbonic anhydrase family.</text>
</comment>
<feature type="binding site" evidence="2">
    <location>
        <position position="81"/>
    </location>
    <ligand>
        <name>Zn(2+)</name>
        <dbReference type="ChEBI" id="CHEBI:29105"/>
    </ligand>
</feature>
<keyword evidence="4" id="KW-1185">Reference proteome</keyword>
<proteinExistence type="inferred from homology"/>
<dbReference type="GO" id="GO:0004089">
    <property type="term" value="F:carbonate dehydratase activity"/>
    <property type="evidence" value="ECO:0007669"/>
    <property type="project" value="InterPro"/>
</dbReference>
<evidence type="ECO:0000313" key="3">
    <source>
        <dbReference type="EMBL" id="PWH85680.1"/>
    </source>
</evidence>
<dbReference type="InterPro" id="IPR001765">
    <property type="entry name" value="Carbonic_anhydrase"/>
</dbReference>
<dbReference type="SUPFAM" id="SSF53056">
    <property type="entry name" value="beta-carbonic anhydrase, cab"/>
    <property type="match status" value="1"/>
</dbReference>
<reference evidence="3 4" key="1">
    <citation type="submission" date="2018-05" db="EMBL/GenBank/DDBJ databases">
        <title>Brumimicrobium oceani sp. nov., isolated from coastal sediment.</title>
        <authorList>
            <person name="Kou Y."/>
        </authorList>
    </citation>
    <scope>NUCLEOTIDE SEQUENCE [LARGE SCALE GENOMIC DNA]</scope>
    <source>
        <strain evidence="3 4">C305</strain>
    </source>
</reference>
<evidence type="ECO:0000256" key="2">
    <source>
        <dbReference type="PIRSR" id="PIRSR601765-1"/>
    </source>
</evidence>
<gene>
    <name evidence="3" type="ORF">DIT68_08580</name>
</gene>